<gene>
    <name evidence="1" type="ORF">EV662_11717</name>
</gene>
<evidence type="ECO:0000313" key="2">
    <source>
        <dbReference type="Proteomes" id="UP000294835"/>
    </source>
</evidence>
<proteinExistence type="predicted"/>
<organism evidence="1 2">
    <name type="scientific">Rhodovulum marinum</name>
    <dbReference type="NCBI Taxonomy" id="320662"/>
    <lineage>
        <taxon>Bacteria</taxon>
        <taxon>Pseudomonadati</taxon>
        <taxon>Pseudomonadota</taxon>
        <taxon>Alphaproteobacteria</taxon>
        <taxon>Rhodobacterales</taxon>
        <taxon>Paracoccaceae</taxon>
        <taxon>Rhodovulum</taxon>
    </lineage>
</organism>
<name>A0A4R2PS83_9RHOB</name>
<dbReference type="EMBL" id="SLXP01000017">
    <property type="protein sequence ID" value="TCP38783.1"/>
    <property type="molecule type" value="Genomic_DNA"/>
</dbReference>
<sequence length="64" mass="7337">MIAFFTIYELEQLTDDQLDELYAALERLLMATSTGTPERRNILASLENITRVRNRRRAAPAPSL</sequence>
<keyword evidence="2" id="KW-1185">Reference proteome</keyword>
<protein>
    <submittedName>
        <fullName evidence="1">Uncharacterized protein</fullName>
    </submittedName>
</protein>
<dbReference type="AlphaFoldDB" id="A0A4R2PS83"/>
<dbReference type="Proteomes" id="UP000294835">
    <property type="component" value="Unassembled WGS sequence"/>
</dbReference>
<evidence type="ECO:0000313" key="1">
    <source>
        <dbReference type="EMBL" id="TCP38783.1"/>
    </source>
</evidence>
<accession>A0A4R2PS83</accession>
<reference evidence="1 2" key="1">
    <citation type="submission" date="2019-03" db="EMBL/GenBank/DDBJ databases">
        <title>Genomic Encyclopedia of Type Strains, Phase IV (KMG-IV): sequencing the most valuable type-strain genomes for metagenomic binning, comparative biology and taxonomic classification.</title>
        <authorList>
            <person name="Goeker M."/>
        </authorList>
    </citation>
    <scope>NUCLEOTIDE SEQUENCE [LARGE SCALE GENOMIC DNA]</scope>
    <source>
        <strain evidence="1 2">DSM 18063</strain>
    </source>
</reference>
<comment type="caution">
    <text evidence="1">The sequence shown here is derived from an EMBL/GenBank/DDBJ whole genome shotgun (WGS) entry which is preliminary data.</text>
</comment>